<accession>A0AA43TX58</accession>
<dbReference type="InterPro" id="IPR005197">
    <property type="entry name" value="Glyco_hydro_71"/>
</dbReference>
<dbReference type="EMBL" id="JAPUFD010000014">
    <property type="protein sequence ID" value="MDI1491223.1"/>
    <property type="molecule type" value="Genomic_DNA"/>
</dbReference>
<sequence length="359" mass="38760">MDLCAYGVVCSDARRTNDGPNGYTPLLRHYINSPAYSKVNGKPLISTYSSGGQTHDQIAAWKATVGPMYFVPDFDETQGYYDAADGWWAYWGDVVDGLFSWEAAWPKFGGFGGNFPGDISPDVTVMNGARTHGKAYMIAVSPLQYKNAYGTNVYRPGGTSLPQRLASILALPNPPEFVQFISWNDGPESHYVGNVWPEANPQVAVTPYSIYDHTGWQHLIQSFIQSYKGVTSPVEIAPGVMWYQTTLQSSICPHDSKPANFADGDDYVHWATFLPPSAGTCQVKIATASTVLGTHTVGPGASFGKTTFPTPAGVPIMEIINSVGRILAVASGGKPVSNGHPEGIYDMNYQVVAAKVVDD</sequence>
<proteinExistence type="predicted"/>
<dbReference type="Proteomes" id="UP001161017">
    <property type="component" value="Unassembled WGS sequence"/>
</dbReference>
<evidence type="ECO:0000313" key="2">
    <source>
        <dbReference type="Proteomes" id="UP001161017"/>
    </source>
</evidence>
<dbReference type="AlphaFoldDB" id="A0AA43TX58"/>
<evidence type="ECO:0008006" key="3">
    <source>
        <dbReference type="Google" id="ProtNLM"/>
    </source>
</evidence>
<keyword evidence="2" id="KW-1185">Reference proteome</keyword>
<gene>
    <name evidence="1" type="ORF">OHK93_002430</name>
</gene>
<dbReference type="GO" id="GO:0051118">
    <property type="term" value="F:glucan endo-1,3-alpha-glucosidase activity"/>
    <property type="evidence" value="ECO:0007669"/>
    <property type="project" value="InterPro"/>
</dbReference>
<comment type="caution">
    <text evidence="1">The sequence shown here is derived from an EMBL/GenBank/DDBJ whole genome shotgun (WGS) entry which is preliminary data.</text>
</comment>
<dbReference type="Gene3D" id="3.20.20.80">
    <property type="entry name" value="Glycosidases"/>
    <property type="match status" value="1"/>
</dbReference>
<organism evidence="1 2">
    <name type="scientific">Ramalina farinacea</name>
    <dbReference type="NCBI Taxonomy" id="258253"/>
    <lineage>
        <taxon>Eukaryota</taxon>
        <taxon>Fungi</taxon>
        <taxon>Dikarya</taxon>
        <taxon>Ascomycota</taxon>
        <taxon>Pezizomycotina</taxon>
        <taxon>Lecanoromycetes</taxon>
        <taxon>OSLEUM clade</taxon>
        <taxon>Lecanoromycetidae</taxon>
        <taxon>Lecanorales</taxon>
        <taxon>Lecanorineae</taxon>
        <taxon>Ramalinaceae</taxon>
        <taxon>Ramalina</taxon>
    </lineage>
</organism>
<name>A0AA43TX58_9LECA</name>
<protein>
    <recommendedName>
        <fullName evidence="3">Glycoside hydrolase family 71 protein</fullName>
    </recommendedName>
</protein>
<evidence type="ECO:0000313" key="1">
    <source>
        <dbReference type="EMBL" id="MDI1491223.1"/>
    </source>
</evidence>
<reference evidence="1" key="1">
    <citation type="journal article" date="2023" name="Genome Biol. Evol.">
        <title>First Whole Genome Sequence and Flow Cytometry Genome Size Data for the Lichen-Forming Fungus Ramalina farinacea (Ascomycota).</title>
        <authorList>
            <person name="Llewellyn T."/>
            <person name="Mian S."/>
            <person name="Hill R."/>
            <person name="Leitch I.J."/>
            <person name="Gaya E."/>
        </authorList>
    </citation>
    <scope>NUCLEOTIDE SEQUENCE</scope>
    <source>
        <strain evidence="1">LIQ254RAFAR</strain>
    </source>
</reference>
<dbReference type="Pfam" id="PF03659">
    <property type="entry name" value="Glyco_hydro_71"/>
    <property type="match status" value="1"/>
</dbReference>